<dbReference type="Pfam" id="PF01527">
    <property type="entry name" value="HTH_Tnp_1"/>
    <property type="match status" value="1"/>
</dbReference>
<feature type="compositionally biased region" description="Basic and acidic residues" evidence="1">
    <location>
        <begin position="46"/>
        <end position="59"/>
    </location>
</feature>
<reference evidence="2 3" key="1">
    <citation type="submission" date="2019-10" db="EMBL/GenBank/DDBJ databases">
        <authorList>
            <consortium name="Melissa Lawson"/>
            <person name="O'neill I."/>
        </authorList>
    </citation>
    <scope>NUCLEOTIDE SEQUENCE [LARGE SCALE GENOMIC DNA]</scope>
    <source>
        <strain evidence="2">LH_23</strain>
    </source>
</reference>
<dbReference type="GO" id="GO:0006313">
    <property type="term" value="P:DNA transposition"/>
    <property type="evidence" value="ECO:0007669"/>
    <property type="project" value="InterPro"/>
</dbReference>
<dbReference type="AlphaFoldDB" id="A0A8U0LEU6"/>
<sequence>MAKGARYAPEFKAKAVRLLAESRSSYSSETNAISAVAKDPGMAPESLRRWRDQSDATVAEETRQSAEDAMAELRRLRAENAELRRANEILTTASAFSRPGSTRHGVDGRVRRRA</sequence>
<organism evidence="2 3">
    <name type="scientific">Bifidobacterium longum subsp. infantis</name>
    <dbReference type="NCBI Taxonomy" id="1682"/>
    <lineage>
        <taxon>Bacteria</taxon>
        <taxon>Bacillati</taxon>
        <taxon>Actinomycetota</taxon>
        <taxon>Actinomycetes</taxon>
        <taxon>Bifidobacteriales</taxon>
        <taxon>Bifidobacteriaceae</taxon>
        <taxon>Bifidobacterium</taxon>
    </lineage>
</organism>
<dbReference type="Gene3D" id="1.10.10.10">
    <property type="entry name" value="Winged helix-like DNA-binding domain superfamily/Winged helix DNA-binding domain"/>
    <property type="match status" value="1"/>
</dbReference>
<name>A0A8U0LEU6_BIFLI</name>
<feature type="compositionally biased region" description="Basic and acidic residues" evidence="1">
    <location>
        <begin position="104"/>
        <end position="114"/>
    </location>
</feature>
<dbReference type="Proteomes" id="UP000494246">
    <property type="component" value="Unassembled WGS sequence"/>
</dbReference>
<feature type="region of interest" description="Disordered" evidence="1">
    <location>
        <begin position="94"/>
        <end position="114"/>
    </location>
</feature>
<evidence type="ECO:0000256" key="1">
    <source>
        <dbReference type="SAM" id="MobiDB-lite"/>
    </source>
</evidence>
<accession>A0A8U0LEU6</accession>
<dbReference type="InterPro" id="IPR009057">
    <property type="entry name" value="Homeodomain-like_sf"/>
</dbReference>
<gene>
    <name evidence="2" type="ORF">BIFLH23_01072</name>
</gene>
<evidence type="ECO:0000313" key="2">
    <source>
        <dbReference type="EMBL" id="VWQ35368.1"/>
    </source>
</evidence>
<dbReference type="EMBL" id="CABWKH010000012">
    <property type="protein sequence ID" value="VWQ35368.1"/>
    <property type="molecule type" value="Genomic_DNA"/>
</dbReference>
<feature type="region of interest" description="Disordered" evidence="1">
    <location>
        <begin position="38"/>
        <end position="59"/>
    </location>
</feature>
<evidence type="ECO:0000313" key="3">
    <source>
        <dbReference type="Proteomes" id="UP000494246"/>
    </source>
</evidence>
<dbReference type="InterPro" id="IPR036388">
    <property type="entry name" value="WH-like_DNA-bd_sf"/>
</dbReference>
<comment type="caution">
    <text evidence="2">The sequence shown here is derived from an EMBL/GenBank/DDBJ whole genome shotgun (WGS) entry which is preliminary data.</text>
</comment>
<protein>
    <submittedName>
        <fullName evidence="2">Transposase</fullName>
    </submittedName>
</protein>
<dbReference type="InterPro" id="IPR002514">
    <property type="entry name" value="Transposase_8"/>
</dbReference>
<proteinExistence type="predicted"/>
<dbReference type="GO" id="GO:0004803">
    <property type="term" value="F:transposase activity"/>
    <property type="evidence" value="ECO:0007669"/>
    <property type="project" value="InterPro"/>
</dbReference>
<dbReference type="GO" id="GO:0003677">
    <property type="term" value="F:DNA binding"/>
    <property type="evidence" value="ECO:0007669"/>
    <property type="project" value="InterPro"/>
</dbReference>
<dbReference type="SUPFAM" id="SSF46689">
    <property type="entry name" value="Homeodomain-like"/>
    <property type="match status" value="1"/>
</dbReference>